<accession>A0A5P2H9G0</accession>
<dbReference type="GO" id="GO:0045892">
    <property type="term" value="P:negative regulation of DNA-templated transcription"/>
    <property type="evidence" value="ECO:0007669"/>
    <property type="project" value="TreeGrafter"/>
</dbReference>
<dbReference type="Pfam" id="PF07702">
    <property type="entry name" value="UTRA"/>
    <property type="match status" value="1"/>
</dbReference>
<evidence type="ECO:0000256" key="3">
    <source>
        <dbReference type="ARBA" id="ARBA00023163"/>
    </source>
</evidence>
<organism evidence="5 6">
    <name type="scientific">Cupriavidus pauculus</name>
    <dbReference type="NCBI Taxonomy" id="82633"/>
    <lineage>
        <taxon>Bacteria</taxon>
        <taxon>Pseudomonadati</taxon>
        <taxon>Pseudomonadota</taxon>
        <taxon>Betaproteobacteria</taxon>
        <taxon>Burkholderiales</taxon>
        <taxon>Burkholderiaceae</taxon>
        <taxon>Cupriavidus</taxon>
    </lineage>
</organism>
<evidence type="ECO:0000313" key="6">
    <source>
        <dbReference type="Proteomes" id="UP000322822"/>
    </source>
</evidence>
<dbReference type="EMBL" id="CP044067">
    <property type="protein sequence ID" value="QET04348.1"/>
    <property type="molecule type" value="Genomic_DNA"/>
</dbReference>
<dbReference type="Pfam" id="PF00392">
    <property type="entry name" value="GntR"/>
    <property type="match status" value="1"/>
</dbReference>
<protein>
    <submittedName>
        <fullName evidence="5">GntR family transcriptional regulator</fullName>
    </submittedName>
</protein>
<dbReference type="InterPro" id="IPR036388">
    <property type="entry name" value="WH-like_DNA-bd_sf"/>
</dbReference>
<dbReference type="PROSITE" id="PS50949">
    <property type="entry name" value="HTH_GNTR"/>
    <property type="match status" value="1"/>
</dbReference>
<dbReference type="CDD" id="cd07377">
    <property type="entry name" value="WHTH_GntR"/>
    <property type="match status" value="1"/>
</dbReference>
<evidence type="ECO:0000313" key="5">
    <source>
        <dbReference type="EMBL" id="QET04348.1"/>
    </source>
</evidence>
<dbReference type="InterPro" id="IPR028978">
    <property type="entry name" value="Chorismate_lyase_/UTRA_dom_sf"/>
</dbReference>
<evidence type="ECO:0000259" key="4">
    <source>
        <dbReference type="PROSITE" id="PS50949"/>
    </source>
</evidence>
<dbReference type="AlphaFoldDB" id="A0A5P2H9G0"/>
<evidence type="ECO:0000256" key="2">
    <source>
        <dbReference type="ARBA" id="ARBA00023125"/>
    </source>
</evidence>
<dbReference type="SMART" id="SM00345">
    <property type="entry name" value="HTH_GNTR"/>
    <property type="match status" value="1"/>
</dbReference>
<dbReference type="SMART" id="SM00866">
    <property type="entry name" value="UTRA"/>
    <property type="match status" value="1"/>
</dbReference>
<dbReference type="RefSeq" id="WP_150374410.1">
    <property type="nucleotide sequence ID" value="NZ_CP044067.1"/>
</dbReference>
<dbReference type="PRINTS" id="PR00035">
    <property type="entry name" value="HTHGNTR"/>
</dbReference>
<evidence type="ECO:0000256" key="1">
    <source>
        <dbReference type="ARBA" id="ARBA00023015"/>
    </source>
</evidence>
<dbReference type="Proteomes" id="UP000322822">
    <property type="component" value="Chromosome 2"/>
</dbReference>
<dbReference type="Gene3D" id="1.10.10.10">
    <property type="entry name" value="Winged helix-like DNA-binding domain superfamily/Winged helix DNA-binding domain"/>
    <property type="match status" value="1"/>
</dbReference>
<dbReference type="SUPFAM" id="SSF46785">
    <property type="entry name" value="Winged helix' DNA-binding domain"/>
    <property type="match status" value="1"/>
</dbReference>
<dbReference type="GO" id="GO:0003700">
    <property type="term" value="F:DNA-binding transcription factor activity"/>
    <property type="evidence" value="ECO:0007669"/>
    <property type="project" value="InterPro"/>
</dbReference>
<reference evidence="5 6" key="1">
    <citation type="submission" date="2019-09" db="EMBL/GenBank/DDBJ databases">
        <title>FDA dAtabase for Regulatory Grade micrObial Sequences (FDA-ARGOS): Supporting development and validation of Infectious Disease Dx tests.</title>
        <authorList>
            <person name="Sciortino C."/>
            <person name="Tallon L."/>
            <person name="Sadzewicz L."/>
            <person name="Vavikolanu K."/>
            <person name="Mehta A."/>
            <person name="Aluvathingal J."/>
            <person name="Nadendla S."/>
            <person name="Nandy P."/>
            <person name="Geyer C."/>
            <person name="Yan Y."/>
            <person name="Sichtig H."/>
        </authorList>
    </citation>
    <scope>NUCLEOTIDE SEQUENCE [LARGE SCALE GENOMIC DNA]</scope>
    <source>
        <strain evidence="5 6">FDAARGOS_664</strain>
    </source>
</reference>
<proteinExistence type="predicted"/>
<dbReference type="GO" id="GO:0003677">
    <property type="term" value="F:DNA binding"/>
    <property type="evidence" value="ECO:0007669"/>
    <property type="project" value="UniProtKB-KW"/>
</dbReference>
<dbReference type="InterPro" id="IPR036390">
    <property type="entry name" value="WH_DNA-bd_sf"/>
</dbReference>
<dbReference type="OrthoDB" id="7363114at2"/>
<keyword evidence="3" id="KW-0804">Transcription</keyword>
<dbReference type="InterPro" id="IPR011663">
    <property type="entry name" value="UTRA"/>
</dbReference>
<dbReference type="Gene3D" id="3.40.1410.10">
    <property type="entry name" value="Chorismate lyase-like"/>
    <property type="match status" value="1"/>
</dbReference>
<feature type="domain" description="HTH gntR-type" evidence="4">
    <location>
        <begin position="3"/>
        <end position="71"/>
    </location>
</feature>
<name>A0A5P2H9G0_9BURK</name>
<dbReference type="InterPro" id="IPR000524">
    <property type="entry name" value="Tscrpt_reg_HTH_GntR"/>
</dbReference>
<dbReference type="SUPFAM" id="SSF64288">
    <property type="entry name" value="Chorismate lyase-like"/>
    <property type="match status" value="1"/>
</dbReference>
<gene>
    <name evidence="5" type="ORF">FOB72_19590</name>
</gene>
<dbReference type="InterPro" id="IPR050679">
    <property type="entry name" value="Bact_HTH_transcr_reg"/>
</dbReference>
<dbReference type="PANTHER" id="PTHR44846:SF1">
    <property type="entry name" value="MANNOSYL-D-GLYCERATE TRANSPORT_METABOLISM SYSTEM REPRESSOR MNGR-RELATED"/>
    <property type="match status" value="1"/>
</dbReference>
<sequence>MSKMNFAEISSQLLQGITTGHFPVGALLPTELEMCEQFGASRYTIRAVLQDLQEKGLVSRRKNVGTRVEASQPKTVFRPTLASVEDLMQFGGQHRRVVQSVETVNAPDDVAAVLDGGARGEVLRISSVRLDAARGQGQNESPIAWTDVYIDADYADLGQIVRDTPDVLVSSLIESRYGRQIAEIEQDIRASTLRDARIAEALGLETGAAVLKVVRRYIDADGKTFELSVTIHPAETVSVTTRMRRNTR</sequence>
<keyword evidence="1" id="KW-0805">Transcription regulation</keyword>
<keyword evidence="2" id="KW-0238">DNA-binding</keyword>
<dbReference type="PANTHER" id="PTHR44846">
    <property type="entry name" value="MANNOSYL-D-GLYCERATE TRANSPORT/METABOLISM SYSTEM REPRESSOR MNGR-RELATED"/>
    <property type="match status" value="1"/>
</dbReference>